<dbReference type="GO" id="GO:0016747">
    <property type="term" value="F:acyltransferase activity, transferring groups other than amino-acyl groups"/>
    <property type="evidence" value="ECO:0007669"/>
    <property type="project" value="InterPro"/>
</dbReference>
<gene>
    <name evidence="4" type="ORF">A7J50_3602</name>
</gene>
<dbReference type="Pfam" id="PF13508">
    <property type="entry name" value="Acetyltransf_7"/>
    <property type="match status" value="1"/>
</dbReference>
<dbReference type="InterPro" id="IPR000182">
    <property type="entry name" value="GNAT_dom"/>
</dbReference>
<proteinExistence type="predicted"/>
<dbReference type="PROSITE" id="PS51186">
    <property type="entry name" value="GNAT"/>
    <property type="match status" value="1"/>
</dbReference>
<evidence type="ECO:0000259" key="3">
    <source>
        <dbReference type="PROSITE" id="PS51186"/>
    </source>
</evidence>
<dbReference type="PANTHER" id="PTHR43800:SF1">
    <property type="entry name" value="PEPTIDYL-LYSINE N-ACETYLTRANSFERASE YJAB"/>
    <property type="match status" value="1"/>
</dbReference>
<organism evidence="4 5">
    <name type="scientific">Pseudomonas antarctica</name>
    <dbReference type="NCBI Taxonomy" id="219572"/>
    <lineage>
        <taxon>Bacteria</taxon>
        <taxon>Pseudomonadati</taxon>
        <taxon>Pseudomonadota</taxon>
        <taxon>Gammaproteobacteria</taxon>
        <taxon>Pseudomonadales</taxon>
        <taxon>Pseudomonadaceae</taxon>
        <taxon>Pseudomonas</taxon>
    </lineage>
</organism>
<dbReference type="RefSeq" id="WP_064453022.1">
    <property type="nucleotide sequence ID" value="NZ_CP015600.1"/>
</dbReference>
<feature type="domain" description="N-acetyltransferase" evidence="3">
    <location>
        <begin position="1"/>
        <end position="147"/>
    </location>
</feature>
<dbReference type="EMBL" id="CP015600">
    <property type="protein sequence ID" value="ANF86977.1"/>
    <property type="molecule type" value="Genomic_DNA"/>
</dbReference>
<evidence type="ECO:0000256" key="1">
    <source>
        <dbReference type="ARBA" id="ARBA00022679"/>
    </source>
</evidence>
<evidence type="ECO:0000313" key="4">
    <source>
        <dbReference type="EMBL" id="ANF86977.1"/>
    </source>
</evidence>
<dbReference type="STRING" id="219572.A7J50_3602"/>
<dbReference type="PANTHER" id="PTHR43800">
    <property type="entry name" value="PEPTIDYL-LYSINE N-ACETYLTRANSFERASE YJAB"/>
    <property type="match status" value="1"/>
</dbReference>
<dbReference type="AlphaFoldDB" id="A0A172Z3B4"/>
<name>A0A172Z3B4_9PSED</name>
<dbReference type="CDD" id="cd04301">
    <property type="entry name" value="NAT_SF"/>
    <property type="match status" value="1"/>
</dbReference>
<keyword evidence="2" id="KW-0012">Acyltransferase</keyword>
<dbReference type="Proteomes" id="UP000077829">
    <property type="component" value="Chromosome"/>
</dbReference>
<dbReference type="InterPro" id="IPR016181">
    <property type="entry name" value="Acyl_CoA_acyltransferase"/>
</dbReference>
<evidence type="ECO:0000256" key="2">
    <source>
        <dbReference type="ARBA" id="ARBA00023315"/>
    </source>
</evidence>
<sequence length="155" mass="17151" precursor="true">MTTRPRVAADDTVLGALWERSVRATHDFLTEDDIQRLLPLVRDTYLPMPAIDVWVFEDNAGIAGFIGTGGHTVEMLFIDPDRRGQGIGRQLLDHARARLGTLIVDVNEQNPQAVGFYLHYGFIQVARSPLDGEGKPFPVLHMALPTPSTEGTEQC</sequence>
<dbReference type="KEGG" id="panr:A7J50_3602"/>
<protein>
    <submittedName>
        <fullName evidence="4">GNAT family acetyltransferase</fullName>
    </submittedName>
</protein>
<dbReference type="PATRIC" id="fig|219572.3.peg.3706"/>
<reference evidence="4 5" key="1">
    <citation type="submission" date="2016-05" db="EMBL/GenBank/DDBJ databases">
        <title>Complete genome sequence of Pseudomonas antarctica PAMC 27494.</title>
        <authorList>
            <person name="Lee J."/>
        </authorList>
    </citation>
    <scope>NUCLEOTIDE SEQUENCE [LARGE SCALE GENOMIC DNA]</scope>
    <source>
        <strain evidence="4 5">PAMC 27494</strain>
    </source>
</reference>
<dbReference type="Gene3D" id="3.40.630.30">
    <property type="match status" value="1"/>
</dbReference>
<keyword evidence="1 4" id="KW-0808">Transferase</keyword>
<evidence type="ECO:0000313" key="5">
    <source>
        <dbReference type="Proteomes" id="UP000077829"/>
    </source>
</evidence>
<accession>A0A172Z3B4</accession>
<dbReference type="SUPFAM" id="SSF55729">
    <property type="entry name" value="Acyl-CoA N-acyltransferases (Nat)"/>
    <property type="match status" value="1"/>
</dbReference>